<dbReference type="SUPFAM" id="SSF52058">
    <property type="entry name" value="L domain-like"/>
    <property type="match status" value="1"/>
</dbReference>
<dbReference type="EMBL" id="MU865925">
    <property type="protein sequence ID" value="KAK4452180.1"/>
    <property type="molecule type" value="Genomic_DNA"/>
</dbReference>
<reference evidence="2" key="2">
    <citation type="submission" date="2023-05" db="EMBL/GenBank/DDBJ databases">
        <authorList>
            <consortium name="Lawrence Berkeley National Laboratory"/>
            <person name="Steindorff A."/>
            <person name="Hensen N."/>
            <person name="Bonometti L."/>
            <person name="Westerberg I."/>
            <person name="Brannstrom I.O."/>
            <person name="Guillou S."/>
            <person name="Cros-Aarteil S."/>
            <person name="Calhoun S."/>
            <person name="Haridas S."/>
            <person name="Kuo A."/>
            <person name="Mondo S."/>
            <person name="Pangilinan J."/>
            <person name="Riley R."/>
            <person name="Labutti K."/>
            <person name="Andreopoulos B."/>
            <person name="Lipzen A."/>
            <person name="Chen C."/>
            <person name="Yanf M."/>
            <person name="Daum C."/>
            <person name="Ng V."/>
            <person name="Clum A."/>
            <person name="Ohm R."/>
            <person name="Martin F."/>
            <person name="Silar P."/>
            <person name="Natvig D."/>
            <person name="Lalanne C."/>
            <person name="Gautier V."/>
            <person name="Ament-Velasquez S.L."/>
            <person name="Kruys A."/>
            <person name="Hutchinson M.I."/>
            <person name="Powell A.J."/>
            <person name="Barry K."/>
            <person name="Miller A.N."/>
            <person name="Grigoriev I.V."/>
            <person name="Debuchy R."/>
            <person name="Gladieux P."/>
            <person name="Thoren M.H."/>
            <person name="Johannesson H."/>
        </authorList>
    </citation>
    <scope>NUCLEOTIDE SEQUENCE</scope>
    <source>
        <strain evidence="2">PSN243</strain>
    </source>
</reference>
<gene>
    <name evidence="2" type="ORF">QBC34DRAFT_457155</name>
</gene>
<proteinExistence type="predicted"/>
<protein>
    <submittedName>
        <fullName evidence="2">Uncharacterized protein</fullName>
    </submittedName>
</protein>
<reference evidence="2" key="1">
    <citation type="journal article" date="2023" name="Mol. Phylogenet. Evol.">
        <title>Genome-scale phylogeny and comparative genomics of the fungal order Sordariales.</title>
        <authorList>
            <person name="Hensen N."/>
            <person name="Bonometti L."/>
            <person name="Westerberg I."/>
            <person name="Brannstrom I.O."/>
            <person name="Guillou S."/>
            <person name="Cros-Aarteil S."/>
            <person name="Calhoun S."/>
            <person name="Haridas S."/>
            <person name="Kuo A."/>
            <person name="Mondo S."/>
            <person name="Pangilinan J."/>
            <person name="Riley R."/>
            <person name="LaButti K."/>
            <person name="Andreopoulos B."/>
            <person name="Lipzen A."/>
            <person name="Chen C."/>
            <person name="Yan M."/>
            <person name="Daum C."/>
            <person name="Ng V."/>
            <person name="Clum A."/>
            <person name="Steindorff A."/>
            <person name="Ohm R.A."/>
            <person name="Martin F."/>
            <person name="Silar P."/>
            <person name="Natvig D.O."/>
            <person name="Lalanne C."/>
            <person name="Gautier V."/>
            <person name="Ament-Velasquez S.L."/>
            <person name="Kruys A."/>
            <person name="Hutchinson M.I."/>
            <person name="Powell A.J."/>
            <person name="Barry K."/>
            <person name="Miller A.N."/>
            <person name="Grigoriev I.V."/>
            <person name="Debuchy R."/>
            <person name="Gladieux P."/>
            <person name="Hiltunen Thoren M."/>
            <person name="Johannesson H."/>
        </authorList>
    </citation>
    <scope>NUCLEOTIDE SEQUENCE</scope>
    <source>
        <strain evidence="2">PSN243</strain>
    </source>
</reference>
<organism evidence="2 3">
    <name type="scientific">Podospora aff. communis PSN243</name>
    <dbReference type="NCBI Taxonomy" id="3040156"/>
    <lineage>
        <taxon>Eukaryota</taxon>
        <taxon>Fungi</taxon>
        <taxon>Dikarya</taxon>
        <taxon>Ascomycota</taxon>
        <taxon>Pezizomycotina</taxon>
        <taxon>Sordariomycetes</taxon>
        <taxon>Sordariomycetidae</taxon>
        <taxon>Sordariales</taxon>
        <taxon>Podosporaceae</taxon>
        <taxon>Podospora</taxon>
    </lineage>
</organism>
<dbReference type="AlphaFoldDB" id="A0AAV9GWU3"/>
<name>A0AAV9GWU3_9PEZI</name>
<evidence type="ECO:0000313" key="3">
    <source>
        <dbReference type="Proteomes" id="UP001321760"/>
    </source>
</evidence>
<evidence type="ECO:0000256" key="1">
    <source>
        <dbReference type="SAM" id="SignalP"/>
    </source>
</evidence>
<comment type="caution">
    <text evidence="2">The sequence shown here is derived from an EMBL/GenBank/DDBJ whole genome shotgun (WGS) entry which is preliminary data.</text>
</comment>
<keyword evidence="3" id="KW-1185">Reference proteome</keyword>
<accession>A0AAV9GWU3</accession>
<keyword evidence="1" id="KW-0732">Signal</keyword>
<dbReference type="Proteomes" id="UP001321760">
    <property type="component" value="Unassembled WGS sequence"/>
</dbReference>
<feature type="chain" id="PRO_5043754148" evidence="1">
    <location>
        <begin position="20"/>
        <end position="450"/>
    </location>
</feature>
<sequence>MVWSLRLATFAVAILPGAAQIDCTQSTLTLTAPAQASSAISSCGTPVNGVTTLKNSLSINFTAVAPKVSFDPIDTIDGDIYINVYRYTYFCEGEPATCPNHPTKESVIAAAPNFSSSTLRNITGRIRVECIAHQIPAAPIPIGLPSRRLKRQETVTTADPITFDFPKLEIMDNLYATGPLDGIYANLGPSYNPVNIDATRVSDLKVDMVNSSGLYFYDNLPPRGGKASIISTATEINSTIEMWNNTGLGTISLPKLGYTRMFSIHDNPDLETLESSVTSMQYMNLTKNGPKTALFLDQLHTIGEGQREWWPYKSNHGSYLTGLAAINLPALKKTIGPTSDLRFTSNSIPDLQLSMLNSVNGSFIIEDNESLFDIGLARLQTIHADLTVSGNPRLLNFTANVLKTAASIFMAGDFTNVEFFSLESESVNFELSGAPSMDCSWFDDHFLARS</sequence>
<feature type="signal peptide" evidence="1">
    <location>
        <begin position="1"/>
        <end position="19"/>
    </location>
</feature>
<evidence type="ECO:0000313" key="2">
    <source>
        <dbReference type="EMBL" id="KAK4452180.1"/>
    </source>
</evidence>